<feature type="non-terminal residue" evidence="1">
    <location>
        <position position="397"/>
    </location>
</feature>
<organism evidence="1 2">
    <name type="scientific">Trypanosoma vivax (strain Y486)</name>
    <dbReference type="NCBI Taxonomy" id="1055687"/>
    <lineage>
        <taxon>Eukaryota</taxon>
        <taxon>Discoba</taxon>
        <taxon>Euglenozoa</taxon>
        <taxon>Kinetoplastea</taxon>
        <taxon>Metakinetoplastina</taxon>
        <taxon>Trypanosomatida</taxon>
        <taxon>Trypanosomatidae</taxon>
        <taxon>Trypanosoma</taxon>
        <taxon>Duttonella</taxon>
    </lineage>
</organism>
<sequence length="397" mass="41991">MWPLACGEFLVCLLRRGCRLRASPRHQRIKISCACVAQKFGCVAALSLFPLCAGCVDGLRQVRVHCGQRAALPQRGCLVDCQCRACCAPFPRVLWQFDEKAEHDVFFADAPKSSPARGGTRCSQQRACCSTLDLLAYSFRGIACDLSSGFLNADGFTDVPEVSCYLVRCRFPWLSVRLFFPHACSRSSLMVPLRATVVVGPLVVQVSTLCAPSKHDFPSLFVPFVISASKVCRKLSSSPSAWLASLLALFAFCTASSSSFLARFPASTKSASVFTFPPACVVFTPSSASFAVACLAETRCAISAANVLMLSAWSAAAPSSRCSLHSAVASPAARPCGAFASASVPASRSNASAAAASPLPEFVIFPPQICHKSAEAVPMPCSPSLHTNVAASLARAA</sequence>
<dbReference type="Proteomes" id="UP000009027">
    <property type="component" value="Unassembled WGS sequence"/>
</dbReference>
<protein>
    <submittedName>
        <fullName evidence="1">Uncharacterized protein</fullName>
    </submittedName>
</protein>
<keyword evidence="2" id="KW-1185">Reference proteome</keyword>
<proteinExistence type="predicted"/>
<reference evidence="1 2" key="1">
    <citation type="journal article" date="2012" name="Proc. Natl. Acad. Sci. U.S.A.">
        <title>Antigenic diversity is generated by distinct evolutionary mechanisms in African trypanosome species.</title>
        <authorList>
            <person name="Jackson A.P."/>
            <person name="Berry A."/>
            <person name="Aslett M."/>
            <person name="Allison H.C."/>
            <person name="Burton P."/>
            <person name="Vavrova-Anderson J."/>
            <person name="Brown R."/>
            <person name="Browne H."/>
            <person name="Corton N."/>
            <person name="Hauser H."/>
            <person name="Gamble J."/>
            <person name="Gilderthorp R."/>
            <person name="Marcello L."/>
            <person name="McQuillan J."/>
            <person name="Otto T.D."/>
            <person name="Quail M.A."/>
            <person name="Sanders M.J."/>
            <person name="van Tonder A."/>
            <person name="Ginger M.L."/>
            <person name="Field M.C."/>
            <person name="Barry J.D."/>
            <person name="Hertz-Fowler C."/>
            <person name="Berriman M."/>
        </authorList>
    </citation>
    <scope>NUCLEOTIDE SEQUENCE</scope>
    <source>
        <strain evidence="1 2">Y486</strain>
    </source>
</reference>
<dbReference type="AlphaFoldDB" id="F9WNJ8"/>
<dbReference type="EMBL" id="CAEX01002642">
    <property type="protein sequence ID" value="CCD19116.1"/>
    <property type="molecule type" value="Genomic_DNA"/>
</dbReference>
<evidence type="ECO:0000313" key="2">
    <source>
        <dbReference type="Proteomes" id="UP000009027"/>
    </source>
</evidence>
<accession>F9WNJ8</accession>
<gene>
    <name evidence="1" type="ORF">TvY486_0018240</name>
</gene>
<evidence type="ECO:0000313" key="1">
    <source>
        <dbReference type="EMBL" id="CCD19116.1"/>
    </source>
</evidence>
<name>F9WNJ8_TRYVY</name>